<proteinExistence type="predicted"/>
<sequence>MQTGATSEKLFSLGKDECRKSCGLPQISSSRSSSKSHQNDFDNPDFTCPFVLDNDNVTDPSSRAGSFDHDAAIGALVRMLKEAPPLHQDYNTTSDELSKGTRSEAWSNNIEEPKQMPEAPPPGSITSSELIKTRKTTTDAWEEFQGYRKVKNLLLMGSSNTEM</sequence>
<protein>
    <submittedName>
        <fullName evidence="1">Uncharacterized protein</fullName>
    </submittedName>
</protein>
<gene>
    <name evidence="1" type="ORF">L6164_025037</name>
</gene>
<reference evidence="1 2" key="1">
    <citation type="journal article" date="2022" name="DNA Res.">
        <title>Chromosomal-level genome assembly of the orchid tree Bauhinia variegata (Leguminosae; Cercidoideae) supports the allotetraploid origin hypothesis of Bauhinia.</title>
        <authorList>
            <person name="Zhong Y."/>
            <person name="Chen Y."/>
            <person name="Zheng D."/>
            <person name="Pang J."/>
            <person name="Liu Y."/>
            <person name="Luo S."/>
            <person name="Meng S."/>
            <person name="Qian L."/>
            <person name="Wei D."/>
            <person name="Dai S."/>
            <person name="Zhou R."/>
        </authorList>
    </citation>
    <scope>NUCLEOTIDE SEQUENCE [LARGE SCALE GENOMIC DNA]</scope>
    <source>
        <strain evidence="1">BV-YZ2020</strain>
    </source>
</reference>
<comment type="caution">
    <text evidence="1">The sequence shown here is derived from an EMBL/GenBank/DDBJ whole genome shotgun (WGS) entry which is preliminary data.</text>
</comment>
<evidence type="ECO:0000313" key="2">
    <source>
        <dbReference type="Proteomes" id="UP000828941"/>
    </source>
</evidence>
<dbReference type="Proteomes" id="UP000828941">
    <property type="component" value="Chromosome 10"/>
</dbReference>
<evidence type="ECO:0000313" key="1">
    <source>
        <dbReference type="EMBL" id="KAI4317139.1"/>
    </source>
</evidence>
<dbReference type="EMBL" id="CM039435">
    <property type="protein sequence ID" value="KAI4317139.1"/>
    <property type="molecule type" value="Genomic_DNA"/>
</dbReference>
<keyword evidence="2" id="KW-1185">Reference proteome</keyword>
<name>A0ACB9M0B7_BAUVA</name>
<organism evidence="1 2">
    <name type="scientific">Bauhinia variegata</name>
    <name type="common">Purple orchid tree</name>
    <name type="synonym">Phanera variegata</name>
    <dbReference type="NCBI Taxonomy" id="167791"/>
    <lineage>
        <taxon>Eukaryota</taxon>
        <taxon>Viridiplantae</taxon>
        <taxon>Streptophyta</taxon>
        <taxon>Embryophyta</taxon>
        <taxon>Tracheophyta</taxon>
        <taxon>Spermatophyta</taxon>
        <taxon>Magnoliopsida</taxon>
        <taxon>eudicotyledons</taxon>
        <taxon>Gunneridae</taxon>
        <taxon>Pentapetalae</taxon>
        <taxon>rosids</taxon>
        <taxon>fabids</taxon>
        <taxon>Fabales</taxon>
        <taxon>Fabaceae</taxon>
        <taxon>Cercidoideae</taxon>
        <taxon>Cercideae</taxon>
        <taxon>Bauhiniinae</taxon>
        <taxon>Bauhinia</taxon>
    </lineage>
</organism>
<accession>A0ACB9M0B7</accession>